<evidence type="ECO:0000256" key="2">
    <source>
        <dbReference type="ARBA" id="ARBA00005582"/>
    </source>
</evidence>
<dbReference type="PANTHER" id="PTHR43046">
    <property type="entry name" value="GDP-MANNOSE MANNOSYL HYDROLASE"/>
    <property type="match status" value="1"/>
</dbReference>
<proteinExistence type="inferred from homology"/>
<dbReference type="InterPro" id="IPR020084">
    <property type="entry name" value="NUDIX_hydrolase_CS"/>
</dbReference>
<dbReference type="SUPFAM" id="SSF55811">
    <property type="entry name" value="Nudix"/>
    <property type="match status" value="1"/>
</dbReference>
<keyword evidence="7" id="KW-1185">Reference proteome</keyword>
<dbReference type="RefSeq" id="WP_398710620.1">
    <property type="nucleotide sequence ID" value="NZ_JBIRUI010000008.1"/>
</dbReference>
<protein>
    <submittedName>
        <fullName evidence="6">NUDIX domain-containing protein</fullName>
    </submittedName>
</protein>
<dbReference type="PANTHER" id="PTHR43046:SF2">
    <property type="entry name" value="8-OXO-DGTP DIPHOSPHATASE-RELATED"/>
    <property type="match status" value="1"/>
</dbReference>
<dbReference type="PROSITE" id="PS00893">
    <property type="entry name" value="NUDIX_BOX"/>
    <property type="match status" value="1"/>
</dbReference>
<comment type="similarity">
    <text evidence="2 4">Belongs to the Nudix hydrolase family.</text>
</comment>
<dbReference type="Pfam" id="PF00293">
    <property type="entry name" value="NUDIX"/>
    <property type="match status" value="1"/>
</dbReference>
<comment type="caution">
    <text evidence="6">The sequence shown here is derived from an EMBL/GenBank/DDBJ whole genome shotgun (WGS) entry which is preliminary data.</text>
</comment>
<dbReference type="InterPro" id="IPR000086">
    <property type="entry name" value="NUDIX_hydrolase_dom"/>
</dbReference>
<dbReference type="PROSITE" id="PS51462">
    <property type="entry name" value="NUDIX"/>
    <property type="match status" value="1"/>
</dbReference>
<organism evidence="6 7">
    <name type="scientific">Streptomyces litmocidini</name>
    <dbReference type="NCBI Taxonomy" id="67318"/>
    <lineage>
        <taxon>Bacteria</taxon>
        <taxon>Bacillati</taxon>
        <taxon>Actinomycetota</taxon>
        <taxon>Actinomycetes</taxon>
        <taxon>Kitasatosporales</taxon>
        <taxon>Streptomycetaceae</taxon>
        <taxon>Streptomyces</taxon>
    </lineage>
</organism>
<name>A0ABW7U8M5_9ACTN</name>
<dbReference type="PRINTS" id="PR00502">
    <property type="entry name" value="NUDIXFAMILY"/>
</dbReference>
<evidence type="ECO:0000313" key="6">
    <source>
        <dbReference type="EMBL" id="MFI1715928.1"/>
    </source>
</evidence>
<evidence type="ECO:0000259" key="5">
    <source>
        <dbReference type="PROSITE" id="PS51462"/>
    </source>
</evidence>
<evidence type="ECO:0000256" key="1">
    <source>
        <dbReference type="ARBA" id="ARBA00001946"/>
    </source>
</evidence>
<evidence type="ECO:0000256" key="3">
    <source>
        <dbReference type="ARBA" id="ARBA00022801"/>
    </source>
</evidence>
<accession>A0ABW7U8M5</accession>
<evidence type="ECO:0000313" key="7">
    <source>
        <dbReference type="Proteomes" id="UP001611339"/>
    </source>
</evidence>
<dbReference type="EMBL" id="JBIRUI010000008">
    <property type="protein sequence ID" value="MFI1715928.1"/>
    <property type="molecule type" value="Genomic_DNA"/>
</dbReference>
<comment type="cofactor">
    <cofactor evidence="1">
        <name>Mg(2+)</name>
        <dbReference type="ChEBI" id="CHEBI:18420"/>
    </cofactor>
</comment>
<dbReference type="InterPro" id="IPR020476">
    <property type="entry name" value="Nudix_hydrolase"/>
</dbReference>
<dbReference type="Gene3D" id="3.90.79.10">
    <property type="entry name" value="Nucleoside Triphosphate Pyrophosphohydrolase"/>
    <property type="match status" value="1"/>
</dbReference>
<sequence>MTVEAQRAVVAAVVVRGERVLLVRRRAAEGALSWQFPAGKIESEETPEEAAARETEEETGLLVVPQSVLGQRVHPMTGREIHYIACRPVGGQAVVASADEVAGLAWATHGELPQYVPHGLFGPVQNYLDEALLS</sequence>
<feature type="domain" description="Nudix hydrolase" evidence="5">
    <location>
        <begin position="5"/>
        <end position="129"/>
    </location>
</feature>
<keyword evidence="3 4" id="KW-0378">Hydrolase</keyword>
<gene>
    <name evidence="6" type="ORF">ACH407_20435</name>
</gene>
<dbReference type="InterPro" id="IPR015797">
    <property type="entry name" value="NUDIX_hydrolase-like_dom_sf"/>
</dbReference>
<evidence type="ECO:0000256" key="4">
    <source>
        <dbReference type="RuleBase" id="RU003476"/>
    </source>
</evidence>
<dbReference type="Proteomes" id="UP001611339">
    <property type="component" value="Unassembled WGS sequence"/>
</dbReference>
<reference evidence="6 7" key="1">
    <citation type="submission" date="2024-10" db="EMBL/GenBank/DDBJ databases">
        <title>The Natural Products Discovery Center: Release of the First 8490 Sequenced Strains for Exploring Actinobacteria Biosynthetic Diversity.</title>
        <authorList>
            <person name="Kalkreuter E."/>
            <person name="Kautsar S.A."/>
            <person name="Yang D."/>
            <person name="Bader C.D."/>
            <person name="Teijaro C.N."/>
            <person name="Fluegel L."/>
            <person name="Davis C.M."/>
            <person name="Simpson J.R."/>
            <person name="Lauterbach L."/>
            <person name="Steele A.D."/>
            <person name="Gui C."/>
            <person name="Meng S."/>
            <person name="Li G."/>
            <person name="Viehrig K."/>
            <person name="Ye F."/>
            <person name="Su P."/>
            <person name="Kiefer A.F."/>
            <person name="Nichols A."/>
            <person name="Cepeda A.J."/>
            <person name="Yan W."/>
            <person name="Fan B."/>
            <person name="Jiang Y."/>
            <person name="Adhikari A."/>
            <person name="Zheng C.-J."/>
            <person name="Schuster L."/>
            <person name="Cowan T.M."/>
            <person name="Smanski M.J."/>
            <person name="Chevrette M.G."/>
            <person name="De Carvalho L.P.S."/>
            <person name="Shen B."/>
        </authorList>
    </citation>
    <scope>NUCLEOTIDE SEQUENCE [LARGE SCALE GENOMIC DNA]</scope>
    <source>
        <strain evidence="6 7">NPDC020602</strain>
    </source>
</reference>